<gene>
    <name evidence="12" type="ORF">BDFB_007137</name>
</gene>
<dbReference type="Pfam" id="PF00001">
    <property type="entry name" value="7tm_1"/>
    <property type="match status" value="1"/>
</dbReference>
<accession>A0A482WAQ4</accession>
<keyword evidence="8" id="KW-0675">Receptor</keyword>
<evidence type="ECO:0000313" key="12">
    <source>
        <dbReference type="EMBL" id="RZC42300.1"/>
    </source>
</evidence>
<evidence type="ECO:0000256" key="10">
    <source>
        <dbReference type="SAM" id="Phobius"/>
    </source>
</evidence>
<evidence type="ECO:0000256" key="2">
    <source>
        <dbReference type="ARBA" id="ARBA00010663"/>
    </source>
</evidence>
<keyword evidence="9" id="KW-0807">Transducer</keyword>
<dbReference type="STRING" id="1661398.A0A482WAQ4"/>
<keyword evidence="13" id="KW-1185">Reference proteome</keyword>
<dbReference type="CDD" id="cd00637">
    <property type="entry name" value="7tm_classA_rhodopsin-like"/>
    <property type="match status" value="1"/>
</dbReference>
<evidence type="ECO:0000256" key="3">
    <source>
        <dbReference type="ARBA" id="ARBA00022475"/>
    </source>
</evidence>
<sequence>MANQFINSLAISDFLVGLYIPYHMYFYMDKSFAEMQFTCILRFIVPIFTCTHSICKLLTIATDRYIAIVYPLHYNRYMTKKVAWALILGGFLIALILSTMPIYWNNWYGGIPCEMEALLPSIYFYFMLMSMFGFACIVMFLVYVKIWMEAYRHARRIRRTTRLPQNVPINDNRSLQT</sequence>
<keyword evidence="5 10" id="KW-1133">Transmembrane helix</keyword>
<comment type="caution">
    <text evidence="12">The sequence shown here is derived from an EMBL/GenBank/DDBJ whole genome shotgun (WGS) entry which is preliminary data.</text>
</comment>
<feature type="non-terminal residue" evidence="12">
    <location>
        <position position="177"/>
    </location>
</feature>
<evidence type="ECO:0000256" key="4">
    <source>
        <dbReference type="ARBA" id="ARBA00022692"/>
    </source>
</evidence>
<evidence type="ECO:0000256" key="9">
    <source>
        <dbReference type="ARBA" id="ARBA00023224"/>
    </source>
</evidence>
<dbReference type="InterPro" id="IPR050569">
    <property type="entry name" value="TAAR"/>
</dbReference>
<keyword evidence="6" id="KW-0297">G-protein coupled receptor</keyword>
<dbReference type="PANTHER" id="PTHR24249:SF414">
    <property type="entry name" value="LP14436P"/>
    <property type="match status" value="1"/>
</dbReference>
<feature type="transmembrane region" description="Helical" evidence="10">
    <location>
        <begin position="124"/>
        <end position="148"/>
    </location>
</feature>
<feature type="transmembrane region" description="Helical" evidence="10">
    <location>
        <begin position="9"/>
        <end position="28"/>
    </location>
</feature>
<comment type="similarity">
    <text evidence="2">Belongs to the G-protein coupled receptor 1 family.</text>
</comment>
<feature type="transmembrane region" description="Helical" evidence="10">
    <location>
        <begin position="82"/>
        <end position="104"/>
    </location>
</feature>
<organism evidence="12 13">
    <name type="scientific">Asbolus verrucosus</name>
    <name type="common">Desert ironclad beetle</name>
    <dbReference type="NCBI Taxonomy" id="1661398"/>
    <lineage>
        <taxon>Eukaryota</taxon>
        <taxon>Metazoa</taxon>
        <taxon>Ecdysozoa</taxon>
        <taxon>Arthropoda</taxon>
        <taxon>Hexapoda</taxon>
        <taxon>Insecta</taxon>
        <taxon>Pterygota</taxon>
        <taxon>Neoptera</taxon>
        <taxon>Endopterygota</taxon>
        <taxon>Coleoptera</taxon>
        <taxon>Polyphaga</taxon>
        <taxon>Cucujiformia</taxon>
        <taxon>Tenebrionidae</taxon>
        <taxon>Pimeliinae</taxon>
        <taxon>Asbolus</taxon>
    </lineage>
</organism>
<keyword evidence="3" id="KW-1003">Cell membrane</keyword>
<evidence type="ECO:0000256" key="1">
    <source>
        <dbReference type="ARBA" id="ARBA00004651"/>
    </source>
</evidence>
<dbReference type="SUPFAM" id="SSF81321">
    <property type="entry name" value="Family A G protein-coupled receptor-like"/>
    <property type="match status" value="1"/>
</dbReference>
<dbReference type="PANTHER" id="PTHR24249">
    <property type="entry name" value="HISTAMINE RECEPTOR-RELATED G-PROTEIN COUPLED RECEPTOR"/>
    <property type="match status" value="1"/>
</dbReference>
<feature type="domain" description="G-protein coupled receptors family 1 profile" evidence="11">
    <location>
        <begin position="1"/>
        <end position="177"/>
    </location>
</feature>
<evidence type="ECO:0000259" key="11">
    <source>
        <dbReference type="PROSITE" id="PS50262"/>
    </source>
</evidence>
<proteinExistence type="inferred from homology"/>
<dbReference type="OrthoDB" id="10042731at2759"/>
<feature type="transmembrane region" description="Helical" evidence="10">
    <location>
        <begin position="40"/>
        <end position="61"/>
    </location>
</feature>
<dbReference type="EMBL" id="QDEB01009325">
    <property type="protein sequence ID" value="RZC42300.1"/>
    <property type="molecule type" value="Genomic_DNA"/>
</dbReference>
<evidence type="ECO:0000256" key="8">
    <source>
        <dbReference type="ARBA" id="ARBA00023170"/>
    </source>
</evidence>
<protein>
    <submittedName>
        <fullName evidence="12">7tm 1 domain containing protein</fullName>
    </submittedName>
</protein>
<keyword evidence="4 10" id="KW-0812">Transmembrane</keyword>
<dbReference type="GO" id="GO:0004930">
    <property type="term" value="F:G protein-coupled receptor activity"/>
    <property type="evidence" value="ECO:0007669"/>
    <property type="project" value="UniProtKB-KW"/>
</dbReference>
<evidence type="ECO:0000256" key="5">
    <source>
        <dbReference type="ARBA" id="ARBA00022989"/>
    </source>
</evidence>
<reference evidence="12 13" key="1">
    <citation type="submission" date="2017-03" db="EMBL/GenBank/DDBJ databases">
        <title>Genome of the blue death feigning beetle - Asbolus verrucosus.</title>
        <authorList>
            <person name="Rider S.D."/>
        </authorList>
    </citation>
    <scope>NUCLEOTIDE SEQUENCE [LARGE SCALE GENOMIC DNA]</scope>
    <source>
        <strain evidence="12">Butters</strain>
        <tissue evidence="12">Head and leg muscle</tissue>
    </source>
</reference>
<dbReference type="GO" id="GO:0005886">
    <property type="term" value="C:plasma membrane"/>
    <property type="evidence" value="ECO:0007669"/>
    <property type="project" value="UniProtKB-SubCell"/>
</dbReference>
<dbReference type="Proteomes" id="UP000292052">
    <property type="component" value="Unassembled WGS sequence"/>
</dbReference>
<dbReference type="InterPro" id="IPR000276">
    <property type="entry name" value="GPCR_Rhodpsn"/>
</dbReference>
<dbReference type="PROSITE" id="PS50262">
    <property type="entry name" value="G_PROTEIN_RECEP_F1_2"/>
    <property type="match status" value="1"/>
</dbReference>
<evidence type="ECO:0000313" key="13">
    <source>
        <dbReference type="Proteomes" id="UP000292052"/>
    </source>
</evidence>
<evidence type="ECO:0000256" key="7">
    <source>
        <dbReference type="ARBA" id="ARBA00023136"/>
    </source>
</evidence>
<dbReference type="AlphaFoldDB" id="A0A482WAQ4"/>
<dbReference type="Gene3D" id="1.20.1070.10">
    <property type="entry name" value="Rhodopsin 7-helix transmembrane proteins"/>
    <property type="match status" value="1"/>
</dbReference>
<evidence type="ECO:0000256" key="6">
    <source>
        <dbReference type="ARBA" id="ARBA00023040"/>
    </source>
</evidence>
<name>A0A482WAQ4_ASBVE</name>
<dbReference type="InterPro" id="IPR017452">
    <property type="entry name" value="GPCR_Rhodpsn_7TM"/>
</dbReference>
<dbReference type="PRINTS" id="PR00237">
    <property type="entry name" value="GPCRRHODOPSN"/>
</dbReference>
<comment type="subcellular location">
    <subcellularLocation>
        <location evidence="1">Cell membrane</location>
        <topology evidence="1">Multi-pass membrane protein</topology>
    </subcellularLocation>
</comment>
<keyword evidence="7 10" id="KW-0472">Membrane</keyword>